<dbReference type="EMBL" id="NIGF01000002">
    <property type="protein sequence ID" value="PQV65137.1"/>
    <property type="molecule type" value="Genomic_DNA"/>
</dbReference>
<protein>
    <submittedName>
        <fullName evidence="5">DNA repair exonuclease SbcCD nuclease subunit</fullName>
    </submittedName>
</protein>
<feature type="domain" description="Calcineurin-like phosphoesterase" evidence="4">
    <location>
        <begin position="4"/>
        <end position="205"/>
    </location>
</feature>
<organism evidence="5 6">
    <name type="scientific">Abditibacterium utsteinense</name>
    <dbReference type="NCBI Taxonomy" id="1960156"/>
    <lineage>
        <taxon>Bacteria</taxon>
        <taxon>Pseudomonadati</taxon>
        <taxon>Abditibacteriota</taxon>
        <taxon>Abditibacteriia</taxon>
        <taxon>Abditibacteriales</taxon>
        <taxon>Abditibacteriaceae</taxon>
        <taxon>Abditibacterium</taxon>
    </lineage>
</organism>
<sequence length="403" mass="44454">MSLNFIHTADWHLGHTYWRIGPRAAESSMWRLDAVRRIWSLAAEKNADFIVVAGDVFDSDTPSATWRRHAVELLADCPVPVYLIAGNHDPCAQGSVWFHDDFAGALKSLANVQLVTEAAPIETESGALLFPCPVTKKYDRSDATAWIPDAARGQSLRGEKWRVGLAHGGWKGYFSGGNDQVLNVIPDNCASRAGLDYLALGDYHSYTPADHNAAKNRTFYAGTPEIGAKDNIRGGHILHVEIGESGEAPRVDALPVGRVKLRDLGAMVVSNSEDFESFKANSTKNEDIENQNIEDTILRAKISGHAAPKVVRALDEWLGDAREKWLGVDVDLSQLFAQPASEDFRALRLETLESEVLARLESDFSPEYLAGVRGADSIEKWSHDEAARREAMALYYRLLVEGK</sequence>
<dbReference type="InterPro" id="IPR029052">
    <property type="entry name" value="Metallo-depent_PP-like"/>
</dbReference>
<evidence type="ECO:0000256" key="2">
    <source>
        <dbReference type="ARBA" id="ARBA00022801"/>
    </source>
</evidence>
<dbReference type="Proteomes" id="UP000237684">
    <property type="component" value="Unassembled WGS sequence"/>
</dbReference>
<dbReference type="PIRSF" id="PIRSF033093">
    <property type="entry name" value="UCP_ML1119"/>
    <property type="match status" value="1"/>
</dbReference>
<keyword evidence="2" id="KW-0378">Hydrolase</keyword>
<gene>
    <name evidence="5" type="ORF">B1R32_102144</name>
</gene>
<dbReference type="InterPro" id="IPR014577">
    <property type="entry name" value="UCP033093_metalloPase"/>
</dbReference>
<keyword evidence="1" id="KW-0540">Nuclease</keyword>
<accession>A0A2S8SWH6</accession>
<evidence type="ECO:0000313" key="5">
    <source>
        <dbReference type="EMBL" id="PQV65137.1"/>
    </source>
</evidence>
<dbReference type="OrthoDB" id="9773856at2"/>
<dbReference type="InterPro" id="IPR050535">
    <property type="entry name" value="DNA_Repair-Maintenance_Comp"/>
</dbReference>
<evidence type="ECO:0000259" key="4">
    <source>
        <dbReference type="Pfam" id="PF00149"/>
    </source>
</evidence>
<dbReference type="SUPFAM" id="SSF56300">
    <property type="entry name" value="Metallo-dependent phosphatases"/>
    <property type="match status" value="1"/>
</dbReference>
<dbReference type="Gene3D" id="3.60.21.10">
    <property type="match status" value="1"/>
</dbReference>
<dbReference type="FunCoup" id="A0A2S8SWH6">
    <property type="interactions" value="52"/>
</dbReference>
<evidence type="ECO:0000313" key="6">
    <source>
        <dbReference type="Proteomes" id="UP000237684"/>
    </source>
</evidence>
<dbReference type="PANTHER" id="PTHR30337">
    <property type="entry name" value="COMPONENT OF ATP-DEPENDENT DSDNA EXONUCLEASE"/>
    <property type="match status" value="1"/>
</dbReference>
<dbReference type="AlphaFoldDB" id="A0A2S8SWH6"/>
<comment type="caution">
    <text evidence="5">The sequence shown here is derived from an EMBL/GenBank/DDBJ whole genome shotgun (WGS) entry which is preliminary data.</text>
</comment>
<dbReference type="GO" id="GO:0004527">
    <property type="term" value="F:exonuclease activity"/>
    <property type="evidence" value="ECO:0007669"/>
    <property type="project" value="UniProtKB-KW"/>
</dbReference>
<dbReference type="InterPro" id="IPR041796">
    <property type="entry name" value="Mre11_N"/>
</dbReference>
<evidence type="ECO:0000256" key="3">
    <source>
        <dbReference type="ARBA" id="ARBA00022839"/>
    </source>
</evidence>
<evidence type="ECO:0000256" key="1">
    <source>
        <dbReference type="ARBA" id="ARBA00022722"/>
    </source>
</evidence>
<reference evidence="5 6" key="1">
    <citation type="journal article" date="2018" name="Syst. Appl. Microbiol.">
        <title>Abditibacterium utsteinense sp. nov., the first cultivated member of candidate phylum FBP, isolated from ice-free Antarctic soil samples.</title>
        <authorList>
            <person name="Tahon G."/>
            <person name="Tytgat B."/>
            <person name="Lebbe L."/>
            <person name="Carlier A."/>
            <person name="Willems A."/>
        </authorList>
    </citation>
    <scope>NUCLEOTIDE SEQUENCE [LARGE SCALE GENOMIC DNA]</scope>
    <source>
        <strain evidence="5 6">LMG 29911</strain>
    </source>
</reference>
<dbReference type="InParanoid" id="A0A2S8SWH6"/>
<dbReference type="RefSeq" id="WP_105482454.1">
    <property type="nucleotide sequence ID" value="NZ_NIGF01000002.1"/>
</dbReference>
<keyword evidence="6" id="KW-1185">Reference proteome</keyword>
<dbReference type="CDD" id="cd00840">
    <property type="entry name" value="MPP_Mre11_N"/>
    <property type="match status" value="1"/>
</dbReference>
<name>A0A2S8SWH6_9BACT</name>
<dbReference type="InterPro" id="IPR004843">
    <property type="entry name" value="Calcineurin-like_PHP"/>
</dbReference>
<dbReference type="PANTHER" id="PTHR30337:SF0">
    <property type="entry name" value="NUCLEASE SBCCD SUBUNIT D"/>
    <property type="match status" value="1"/>
</dbReference>
<keyword evidence="3 5" id="KW-0269">Exonuclease</keyword>
<dbReference type="Pfam" id="PF00149">
    <property type="entry name" value="Metallophos"/>
    <property type="match status" value="1"/>
</dbReference>
<proteinExistence type="predicted"/>